<feature type="region of interest" description="Disordered" evidence="1">
    <location>
        <begin position="360"/>
        <end position="390"/>
    </location>
</feature>
<feature type="compositionally biased region" description="Acidic residues" evidence="1">
    <location>
        <begin position="380"/>
        <end position="390"/>
    </location>
</feature>
<comment type="caution">
    <text evidence="2">The sequence shown here is derived from an EMBL/GenBank/DDBJ whole genome shotgun (WGS) entry which is preliminary data.</text>
</comment>
<dbReference type="Proteomes" id="UP000813461">
    <property type="component" value="Unassembled WGS sequence"/>
</dbReference>
<protein>
    <submittedName>
        <fullName evidence="2">Uncharacterized protein</fullName>
    </submittedName>
</protein>
<dbReference type="AlphaFoldDB" id="A0A8K0R9J3"/>
<proteinExistence type="predicted"/>
<evidence type="ECO:0000313" key="3">
    <source>
        <dbReference type="Proteomes" id="UP000813461"/>
    </source>
</evidence>
<evidence type="ECO:0000256" key="1">
    <source>
        <dbReference type="SAM" id="MobiDB-lite"/>
    </source>
</evidence>
<dbReference type="EMBL" id="JAGMVJ010000005">
    <property type="protein sequence ID" value="KAH7090739.1"/>
    <property type="molecule type" value="Genomic_DNA"/>
</dbReference>
<keyword evidence="3" id="KW-1185">Reference proteome</keyword>
<gene>
    <name evidence="2" type="ORF">FB567DRAFT_520542</name>
</gene>
<dbReference type="OrthoDB" id="3790934at2759"/>
<reference evidence="2" key="1">
    <citation type="journal article" date="2021" name="Nat. Commun.">
        <title>Genetic determinants of endophytism in the Arabidopsis root mycobiome.</title>
        <authorList>
            <person name="Mesny F."/>
            <person name="Miyauchi S."/>
            <person name="Thiergart T."/>
            <person name="Pickel B."/>
            <person name="Atanasova L."/>
            <person name="Karlsson M."/>
            <person name="Huettel B."/>
            <person name="Barry K.W."/>
            <person name="Haridas S."/>
            <person name="Chen C."/>
            <person name="Bauer D."/>
            <person name="Andreopoulos W."/>
            <person name="Pangilinan J."/>
            <person name="LaButti K."/>
            <person name="Riley R."/>
            <person name="Lipzen A."/>
            <person name="Clum A."/>
            <person name="Drula E."/>
            <person name="Henrissat B."/>
            <person name="Kohler A."/>
            <person name="Grigoriev I.V."/>
            <person name="Martin F.M."/>
            <person name="Hacquard S."/>
        </authorList>
    </citation>
    <scope>NUCLEOTIDE SEQUENCE</scope>
    <source>
        <strain evidence="2">MPI-SDFR-AT-0120</strain>
    </source>
</reference>
<organism evidence="2 3">
    <name type="scientific">Paraphoma chrysanthemicola</name>
    <dbReference type="NCBI Taxonomy" id="798071"/>
    <lineage>
        <taxon>Eukaryota</taxon>
        <taxon>Fungi</taxon>
        <taxon>Dikarya</taxon>
        <taxon>Ascomycota</taxon>
        <taxon>Pezizomycotina</taxon>
        <taxon>Dothideomycetes</taxon>
        <taxon>Pleosporomycetidae</taxon>
        <taxon>Pleosporales</taxon>
        <taxon>Pleosporineae</taxon>
        <taxon>Phaeosphaeriaceae</taxon>
        <taxon>Paraphoma</taxon>
    </lineage>
</organism>
<name>A0A8K0R9J3_9PLEO</name>
<accession>A0A8K0R9J3</accession>
<sequence>MQVPVGLRKTPSPQKLQEICLRDLPEARKHYGDQLVYCPRFDADSTDSAGAGNADATIEEEIALRTINGLTGTDSGGDSTIVTFPSESLEELCSQGYEPPDNLLRASMTTCTILPQNTLLPLHHSNEGTTLTTLLSGSVIWIIWPPTNQNVNTLRTAYENFAATFDESKLDVTSELEGGMTFVQTVGDGLRIPPFCAMMCLSTTTSVFATYSSITVEDFISTLHKLPLLRAWFQTELNGARKQADFNASVLLFLDLMLNGDPDDEDRDQFKLPDTQGRLLHQILSTWDEVKDDLAALMGPADHKTMENIWGAYLISAKGRECRICHKLIRNKQKLMKAHFVAAHWSKVEAAKRVDSLEATSEETDAEMLQGSTQDAVDTAVEDGDVMEVD</sequence>
<evidence type="ECO:0000313" key="2">
    <source>
        <dbReference type="EMBL" id="KAH7090739.1"/>
    </source>
</evidence>